<gene>
    <name evidence="1" type="ORF">DCHRY22_LOCUS11125</name>
</gene>
<name>A0A8J2QYU7_9NEOP</name>
<organism evidence="1 2">
    <name type="scientific">Danaus chrysippus</name>
    <name type="common">African queen</name>
    <dbReference type="NCBI Taxonomy" id="151541"/>
    <lineage>
        <taxon>Eukaryota</taxon>
        <taxon>Metazoa</taxon>
        <taxon>Ecdysozoa</taxon>
        <taxon>Arthropoda</taxon>
        <taxon>Hexapoda</taxon>
        <taxon>Insecta</taxon>
        <taxon>Pterygota</taxon>
        <taxon>Neoptera</taxon>
        <taxon>Endopterygota</taxon>
        <taxon>Lepidoptera</taxon>
        <taxon>Glossata</taxon>
        <taxon>Ditrysia</taxon>
        <taxon>Papilionoidea</taxon>
        <taxon>Nymphalidae</taxon>
        <taxon>Danainae</taxon>
        <taxon>Danaini</taxon>
        <taxon>Danaina</taxon>
        <taxon>Danaus</taxon>
        <taxon>Anosia</taxon>
    </lineage>
</organism>
<dbReference type="AlphaFoldDB" id="A0A8J2QYU7"/>
<reference evidence="1" key="1">
    <citation type="submission" date="2021-09" db="EMBL/GenBank/DDBJ databases">
        <authorList>
            <person name="Martin H S."/>
        </authorList>
    </citation>
    <scope>NUCLEOTIDE SEQUENCE</scope>
</reference>
<evidence type="ECO:0000313" key="1">
    <source>
        <dbReference type="EMBL" id="CAG9574926.1"/>
    </source>
</evidence>
<accession>A0A8J2QYU7</accession>
<sequence>MPDKQQYEVCNEIKRTTPDATVTNDIAREIGSNYRTLPSFEKGLFEYVYRKHYSLQRNELLKCRWKDYKKHIEERVFAPFQFPSTRDLHFYNGCIRFLPSESIHRYQSYSMKLKPGPGVDFRGQIPIPQELLMKRGRIKKENAKTK</sequence>
<dbReference type="EMBL" id="CAKASE010000073">
    <property type="protein sequence ID" value="CAG9574926.1"/>
    <property type="molecule type" value="Genomic_DNA"/>
</dbReference>
<dbReference type="Proteomes" id="UP000789524">
    <property type="component" value="Unassembled WGS sequence"/>
</dbReference>
<dbReference type="OrthoDB" id="7437325at2759"/>
<evidence type="ECO:0000313" key="2">
    <source>
        <dbReference type="Proteomes" id="UP000789524"/>
    </source>
</evidence>
<comment type="caution">
    <text evidence="1">The sequence shown here is derived from an EMBL/GenBank/DDBJ whole genome shotgun (WGS) entry which is preliminary data.</text>
</comment>
<protein>
    <submittedName>
        <fullName evidence="1">(African queen) hypothetical protein</fullName>
    </submittedName>
</protein>
<keyword evidence="2" id="KW-1185">Reference proteome</keyword>
<proteinExistence type="predicted"/>